<dbReference type="KEGG" id="cai:Caci_2509"/>
<reference evidence="2 3" key="1">
    <citation type="journal article" date="2009" name="Stand. Genomic Sci.">
        <title>Complete genome sequence of Catenulispora acidiphila type strain (ID 139908).</title>
        <authorList>
            <person name="Copeland A."/>
            <person name="Lapidus A."/>
            <person name="Glavina Del Rio T."/>
            <person name="Nolan M."/>
            <person name="Lucas S."/>
            <person name="Chen F."/>
            <person name="Tice H."/>
            <person name="Cheng J.F."/>
            <person name="Bruce D."/>
            <person name="Goodwin L."/>
            <person name="Pitluck S."/>
            <person name="Mikhailova N."/>
            <person name="Pati A."/>
            <person name="Ivanova N."/>
            <person name="Mavromatis K."/>
            <person name="Chen A."/>
            <person name="Palaniappan K."/>
            <person name="Chain P."/>
            <person name="Land M."/>
            <person name="Hauser L."/>
            <person name="Chang Y.J."/>
            <person name="Jeffries C.D."/>
            <person name="Chertkov O."/>
            <person name="Brettin T."/>
            <person name="Detter J.C."/>
            <person name="Han C."/>
            <person name="Ali Z."/>
            <person name="Tindall B.J."/>
            <person name="Goker M."/>
            <person name="Bristow J."/>
            <person name="Eisen J.A."/>
            <person name="Markowitz V."/>
            <person name="Hugenholtz P."/>
            <person name="Kyrpides N.C."/>
            <person name="Klenk H.P."/>
        </authorList>
    </citation>
    <scope>NUCLEOTIDE SEQUENCE [LARGE SCALE GENOMIC DNA]</scope>
    <source>
        <strain evidence="3">DSM 44928 / JCM 14897 / NBRC 102108 / NRRL B-24433 / ID139908</strain>
    </source>
</reference>
<dbReference type="Pfam" id="PF06259">
    <property type="entry name" value="Abhydrolase_8"/>
    <property type="match status" value="1"/>
</dbReference>
<accession>C7PXH4</accession>
<dbReference type="eggNOG" id="COG4099">
    <property type="taxonomic scope" value="Bacteria"/>
</dbReference>
<proteinExistence type="predicted"/>
<protein>
    <recommendedName>
        <fullName evidence="1">DUF1023 domain-containing protein</fullName>
    </recommendedName>
</protein>
<dbReference type="HOGENOM" id="CLU_025057_2_1_11"/>
<organism evidence="2 3">
    <name type="scientific">Catenulispora acidiphila (strain DSM 44928 / JCM 14897 / NBRC 102108 / NRRL B-24433 / ID139908)</name>
    <dbReference type="NCBI Taxonomy" id="479433"/>
    <lineage>
        <taxon>Bacteria</taxon>
        <taxon>Bacillati</taxon>
        <taxon>Actinomycetota</taxon>
        <taxon>Actinomycetes</taxon>
        <taxon>Catenulisporales</taxon>
        <taxon>Catenulisporaceae</taxon>
        <taxon>Catenulispora</taxon>
    </lineage>
</organism>
<feature type="domain" description="DUF1023" evidence="1">
    <location>
        <begin position="269"/>
        <end position="439"/>
    </location>
</feature>
<evidence type="ECO:0000313" key="3">
    <source>
        <dbReference type="Proteomes" id="UP000000851"/>
    </source>
</evidence>
<dbReference type="InterPro" id="IPR010427">
    <property type="entry name" value="DUF1023"/>
</dbReference>
<dbReference type="ESTHER" id="catad-c7pxh4">
    <property type="family name" value="Duf_1023"/>
</dbReference>
<evidence type="ECO:0000313" key="2">
    <source>
        <dbReference type="EMBL" id="ACU71427.1"/>
    </source>
</evidence>
<dbReference type="Proteomes" id="UP000000851">
    <property type="component" value="Chromosome"/>
</dbReference>
<keyword evidence="3" id="KW-1185">Reference proteome</keyword>
<dbReference type="EMBL" id="CP001700">
    <property type="protein sequence ID" value="ACU71427.1"/>
    <property type="molecule type" value="Genomic_DNA"/>
</dbReference>
<dbReference type="InParanoid" id="C7PXH4"/>
<dbReference type="STRING" id="479433.Caci_2509"/>
<evidence type="ECO:0000259" key="1">
    <source>
        <dbReference type="Pfam" id="PF06259"/>
    </source>
</evidence>
<sequence length="516" mass="52766">MGQNSLIRGYFSPRTAASAPVMLCRTAPESDEGDGVVADTGAFSIDLPLMSTVTADLESLVSSGGSALSELGSLAVGAAIFGEIGSMVGSVNGQLHENLVSSLTSGLGLFGTLNGAVQCCASDYASLDTMVSDSFGSLGLGGSLPSTPVAGTSPADVNKWWTGLSSDQRAALVASEPAKIGALDGVPDTVRDSANRTVLSNLQKQTQQQITDLKNTQTLPFADDPMVAAMQQKQITELQGKLDGMNEVQKVLANGGTNGTPQKYLLEVDTNGVGHSIIASGNPDTADNVVTVVPGVSTDLSVGSVDAYTKGADAIVASAHNADPAQTTSAVAWMDYNAPATVPGALFSGPAHAGGPVLDNFQQGLYATHDPSDPLHTTVIGHSYGTTVVGEATQAPGGLRADDVVLAASPGINVDNAAAMNVPGGTAHVWATRDDNDPIVWAEGFHDTDPVTPAFGAHVFNGGVGPSGLVAAHDYYFDPTSPAMANFGQIATGHYNQVTSPPPVKPDPSWSYPMFE</sequence>
<gene>
    <name evidence="2" type="ordered locus">Caci_2509</name>
</gene>
<dbReference type="AlphaFoldDB" id="C7PXH4"/>
<name>C7PXH4_CATAD</name>
<dbReference type="OrthoDB" id="5969911at2"/>